<protein>
    <submittedName>
        <fullName evidence="1">Uncharacterized protein</fullName>
    </submittedName>
</protein>
<dbReference type="AlphaFoldDB" id="A0A4R8MVV5"/>
<dbReference type="STRING" id="1193051.LEP1GSC017_1280"/>
<dbReference type="OrthoDB" id="338226at2"/>
<comment type="caution">
    <text evidence="1">The sequence shown here is derived from an EMBL/GenBank/DDBJ whole genome shotgun (WGS) entry which is preliminary data.</text>
</comment>
<organism evidence="1 2">
    <name type="scientific">Leptospira meyeri</name>
    <dbReference type="NCBI Taxonomy" id="29508"/>
    <lineage>
        <taxon>Bacteria</taxon>
        <taxon>Pseudomonadati</taxon>
        <taxon>Spirochaetota</taxon>
        <taxon>Spirochaetia</taxon>
        <taxon>Leptospirales</taxon>
        <taxon>Leptospiraceae</taxon>
        <taxon>Leptospira</taxon>
    </lineage>
</organism>
<accession>A0A4R8MVV5</accession>
<dbReference type="RefSeq" id="WP_004787445.1">
    <property type="nucleotide sequence ID" value="NZ_SORO01000001.1"/>
</dbReference>
<dbReference type="EMBL" id="SORO01000001">
    <property type="protein sequence ID" value="TDY73690.1"/>
    <property type="molecule type" value="Genomic_DNA"/>
</dbReference>
<name>A0A4R8MVV5_LEPME</name>
<gene>
    <name evidence="1" type="ORF">CLV96_2726</name>
</gene>
<reference evidence="1 2" key="1">
    <citation type="submission" date="2019-03" db="EMBL/GenBank/DDBJ databases">
        <title>Genomic Encyclopedia of Archaeal and Bacterial Type Strains, Phase II (KMG-II): from individual species to whole genera.</title>
        <authorList>
            <person name="Goeker M."/>
        </authorList>
    </citation>
    <scope>NUCLEOTIDE SEQUENCE [LARGE SCALE GENOMIC DNA]</scope>
    <source>
        <strain evidence="1 2">DSM 21537</strain>
    </source>
</reference>
<sequence>MEVPLAEVVAGVATKKTALFRNQTYIRLFYFDTNLENGVMYNLYARRIKQPFASITHKSLALFLFLLFSPFIWANENEVTSTIHDKKGRWNIQWGYNRDYYTQSDINFRGPGYNYTLKAVDARDKPESFRADVYLNPSKFEIPQYNLKFSYFFTDRFFLSFGEDHMKYVVTPGQPVKYSGYIDPGVIAKNQMALSTEAALFIYLFPGHVQEMAGYHGGEQTIALTPDILKYEHTDGLNYLFLDFGWITPLYTSSDGLSGLSLVSSIGGGPVVCRSDVRVLGKGQNNNFHVSGYGVSGYVATRYEFSRTYFLEFGGKGGYIDLTDVLTSGGSNRASQNFGFLELIVSGGIAI</sequence>
<evidence type="ECO:0000313" key="2">
    <source>
        <dbReference type="Proteomes" id="UP000294684"/>
    </source>
</evidence>
<evidence type="ECO:0000313" key="1">
    <source>
        <dbReference type="EMBL" id="TDY73690.1"/>
    </source>
</evidence>
<proteinExistence type="predicted"/>
<dbReference type="GeneID" id="79828007"/>
<dbReference type="Proteomes" id="UP000294684">
    <property type="component" value="Unassembled WGS sequence"/>
</dbReference>
<keyword evidence="2" id="KW-1185">Reference proteome</keyword>